<keyword evidence="10" id="KW-0407">Ion channel</keyword>
<evidence type="ECO:0000256" key="2">
    <source>
        <dbReference type="ARBA" id="ARBA00022448"/>
    </source>
</evidence>
<feature type="domain" description="Ionotropic glutamate receptor C-terminal" evidence="13">
    <location>
        <begin position="10"/>
        <end position="140"/>
    </location>
</feature>
<feature type="transmembrane region" description="Helical" evidence="12">
    <location>
        <begin position="91"/>
        <end position="115"/>
    </location>
</feature>
<dbReference type="Proteomes" id="UP000266841">
    <property type="component" value="Unassembled WGS sequence"/>
</dbReference>
<protein>
    <recommendedName>
        <fullName evidence="13">Ionotropic glutamate receptor C-terminal domain-containing protein</fullName>
    </recommendedName>
</protein>
<keyword evidence="15" id="KW-1185">Reference proteome</keyword>
<evidence type="ECO:0000256" key="10">
    <source>
        <dbReference type="ARBA" id="ARBA00023303"/>
    </source>
</evidence>
<evidence type="ECO:0000256" key="4">
    <source>
        <dbReference type="ARBA" id="ARBA00022989"/>
    </source>
</evidence>
<gene>
    <name evidence="14" type="ORF">THAOC_04067</name>
</gene>
<dbReference type="GO" id="GO:0016020">
    <property type="term" value="C:membrane"/>
    <property type="evidence" value="ECO:0007669"/>
    <property type="project" value="UniProtKB-SubCell"/>
</dbReference>
<proteinExistence type="predicted"/>
<feature type="transmembrane region" description="Helical" evidence="12">
    <location>
        <begin position="12"/>
        <end position="32"/>
    </location>
</feature>
<evidence type="ECO:0000256" key="1">
    <source>
        <dbReference type="ARBA" id="ARBA00004141"/>
    </source>
</evidence>
<keyword evidence="7" id="KW-0675">Receptor</keyword>
<keyword evidence="2" id="KW-0813">Transport</keyword>
<feature type="region of interest" description="Disordered" evidence="11">
    <location>
        <begin position="337"/>
        <end position="361"/>
    </location>
</feature>
<dbReference type="InterPro" id="IPR015683">
    <property type="entry name" value="Ionotropic_Glu_rcpt"/>
</dbReference>
<keyword evidence="9" id="KW-1071">Ligand-gated ion channel</keyword>
<keyword evidence="5" id="KW-0406">Ion transport</keyword>
<dbReference type="InterPro" id="IPR001320">
    <property type="entry name" value="Iontro_rcpt_C"/>
</dbReference>
<keyword evidence="4 12" id="KW-1133">Transmembrane helix</keyword>
<evidence type="ECO:0000256" key="7">
    <source>
        <dbReference type="ARBA" id="ARBA00023170"/>
    </source>
</evidence>
<accession>K0T9T6</accession>
<keyword evidence="6 12" id="KW-0472">Membrane</keyword>
<dbReference type="GO" id="GO:0015276">
    <property type="term" value="F:ligand-gated monoatomic ion channel activity"/>
    <property type="evidence" value="ECO:0007669"/>
    <property type="project" value="InterPro"/>
</dbReference>
<dbReference type="OrthoDB" id="5984008at2759"/>
<reference evidence="14 15" key="1">
    <citation type="journal article" date="2012" name="Genome Biol.">
        <title>Genome and low-iron response of an oceanic diatom adapted to chronic iron limitation.</title>
        <authorList>
            <person name="Lommer M."/>
            <person name="Specht M."/>
            <person name="Roy A.S."/>
            <person name="Kraemer L."/>
            <person name="Andreson R."/>
            <person name="Gutowska M.A."/>
            <person name="Wolf J."/>
            <person name="Bergner S.V."/>
            <person name="Schilhabel M.B."/>
            <person name="Klostermeier U.C."/>
            <person name="Beiko R.G."/>
            <person name="Rosenstiel P."/>
            <person name="Hippler M."/>
            <person name="Laroche J."/>
        </authorList>
    </citation>
    <scope>NUCLEOTIDE SEQUENCE [LARGE SCALE GENOMIC DNA]</scope>
    <source>
        <strain evidence="14 15">CCMP1005</strain>
    </source>
</reference>
<dbReference type="PANTHER" id="PTHR18966">
    <property type="entry name" value="IONOTROPIC GLUTAMATE RECEPTOR"/>
    <property type="match status" value="1"/>
</dbReference>
<sequence>MRKVLDPFSLGMWAMILLVITITATLGVWFNTERRNSNPDRRQSFWQTKNPQRRRKSAYVRLALDSFLQKGNFFCGASVEHDPNANLASKILAFGFGFFILITVSAYVANLAAFLTRSEFQSVTTVNEAIRKGYTLCAHPVVENELRSQLPNAKFFFHENGKEFIGMLKDYDDKKCEALVIGWEDTSTDIDFLSMLCERSLVFTDSVLAEISMGFPIRPSLSAGFSYWMYYGQKFEDINIPNLKEKYSPTEALDSQCVIQLSELSLQSADEYAMITVQNMYFPLVFFAVCALIGIILQCIYAFSSNRRSLIGRVSQLDLTTTGTTARKDRFLMRRRSRMKSRDGTQDDGRFRDSRIEATEE</sequence>
<comment type="subcellular location">
    <subcellularLocation>
        <location evidence="1">Membrane</location>
        <topology evidence="1">Multi-pass membrane protein</topology>
    </subcellularLocation>
</comment>
<evidence type="ECO:0000256" key="12">
    <source>
        <dbReference type="SAM" id="Phobius"/>
    </source>
</evidence>
<dbReference type="Gene3D" id="1.10.287.70">
    <property type="match status" value="1"/>
</dbReference>
<comment type="caution">
    <text evidence="14">The sequence shown here is derived from an EMBL/GenBank/DDBJ whole genome shotgun (WGS) entry which is preliminary data.</text>
</comment>
<dbReference type="Pfam" id="PF00060">
    <property type="entry name" value="Lig_chan"/>
    <property type="match status" value="1"/>
</dbReference>
<dbReference type="AlphaFoldDB" id="K0T9T6"/>
<keyword evidence="3 12" id="KW-0812">Transmembrane</keyword>
<evidence type="ECO:0000256" key="3">
    <source>
        <dbReference type="ARBA" id="ARBA00022692"/>
    </source>
</evidence>
<feature type="transmembrane region" description="Helical" evidence="12">
    <location>
        <begin position="280"/>
        <end position="303"/>
    </location>
</feature>
<dbReference type="EMBL" id="AGNL01003828">
    <property type="protein sequence ID" value="EJK74265.1"/>
    <property type="molecule type" value="Genomic_DNA"/>
</dbReference>
<evidence type="ECO:0000313" key="14">
    <source>
        <dbReference type="EMBL" id="EJK74265.1"/>
    </source>
</evidence>
<evidence type="ECO:0000256" key="9">
    <source>
        <dbReference type="ARBA" id="ARBA00023286"/>
    </source>
</evidence>
<evidence type="ECO:0000259" key="13">
    <source>
        <dbReference type="Pfam" id="PF00060"/>
    </source>
</evidence>
<name>K0T9T6_THAOC</name>
<evidence type="ECO:0000256" key="5">
    <source>
        <dbReference type="ARBA" id="ARBA00023065"/>
    </source>
</evidence>
<evidence type="ECO:0000256" key="6">
    <source>
        <dbReference type="ARBA" id="ARBA00023136"/>
    </source>
</evidence>
<feature type="compositionally biased region" description="Basic and acidic residues" evidence="11">
    <location>
        <begin position="340"/>
        <end position="361"/>
    </location>
</feature>
<evidence type="ECO:0000256" key="8">
    <source>
        <dbReference type="ARBA" id="ARBA00023180"/>
    </source>
</evidence>
<evidence type="ECO:0000256" key="11">
    <source>
        <dbReference type="SAM" id="MobiDB-lite"/>
    </source>
</evidence>
<organism evidence="14 15">
    <name type="scientific">Thalassiosira oceanica</name>
    <name type="common">Marine diatom</name>
    <dbReference type="NCBI Taxonomy" id="159749"/>
    <lineage>
        <taxon>Eukaryota</taxon>
        <taxon>Sar</taxon>
        <taxon>Stramenopiles</taxon>
        <taxon>Ochrophyta</taxon>
        <taxon>Bacillariophyta</taxon>
        <taxon>Coscinodiscophyceae</taxon>
        <taxon>Thalassiosirophycidae</taxon>
        <taxon>Thalassiosirales</taxon>
        <taxon>Thalassiosiraceae</taxon>
        <taxon>Thalassiosira</taxon>
    </lineage>
</organism>
<evidence type="ECO:0000313" key="15">
    <source>
        <dbReference type="Proteomes" id="UP000266841"/>
    </source>
</evidence>
<keyword evidence="8" id="KW-0325">Glycoprotein</keyword>